<dbReference type="SUPFAM" id="SSF48403">
    <property type="entry name" value="Ankyrin repeat"/>
    <property type="match status" value="1"/>
</dbReference>
<name>A0ABR2H036_9EUKA</name>
<evidence type="ECO:0000313" key="2">
    <source>
        <dbReference type="Proteomes" id="UP001470230"/>
    </source>
</evidence>
<dbReference type="Proteomes" id="UP001470230">
    <property type="component" value="Unassembled WGS sequence"/>
</dbReference>
<reference evidence="1 2" key="1">
    <citation type="submission" date="2024-04" db="EMBL/GenBank/DDBJ databases">
        <title>Tritrichomonas musculus Genome.</title>
        <authorList>
            <person name="Alves-Ferreira E."/>
            <person name="Grigg M."/>
            <person name="Lorenzi H."/>
            <person name="Galac M."/>
        </authorList>
    </citation>
    <scope>NUCLEOTIDE SEQUENCE [LARGE SCALE GENOMIC DNA]</scope>
    <source>
        <strain evidence="1 2">EAF2021</strain>
    </source>
</reference>
<proteinExistence type="predicted"/>
<comment type="caution">
    <text evidence="1">The sequence shown here is derived from an EMBL/GenBank/DDBJ whole genome shotgun (WGS) entry which is preliminary data.</text>
</comment>
<protein>
    <recommendedName>
        <fullName evidence="3">DUF3447 domain-containing protein</fullName>
    </recommendedName>
</protein>
<evidence type="ECO:0008006" key="3">
    <source>
        <dbReference type="Google" id="ProtNLM"/>
    </source>
</evidence>
<dbReference type="SMART" id="SM00248">
    <property type="entry name" value="ANK"/>
    <property type="match status" value="4"/>
</dbReference>
<keyword evidence="2" id="KW-1185">Reference proteome</keyword>
<dbReference type="InterPro" id="IPR036770">
    <property type="entry name" value="Ankyrin_rpt-contain_sf"/>
</dbReference>
<accession>A0ABR2H036</accession>
<organism evidence="1 2">
    <name type="scientific">Tritrichomonas musculus</name>
    <dbReference type="NCBI Taxonomy" id="1915356"/>
    <lineage>
        <taxon>Eukaryota</taxon>
        <taxon>Metamonada</taxon>
        <taxon>Parabasalia</taxon>
        <taxon>Tritrichomonadida</taxon>
        <taxon>Tritrichomonadidae</taxon>
        <taxon>Tritrichomonas</taxon>
    </lineage>
</organism>
<dbReference type="InterPro" id="IPR002110">
    <property type="entry name" value="Ankyrin_rpt"/>
</dbReference>
<dbReference type="PANTHER" id="PTHR24159">
    <property type="match status" value="1"/>
</dbReference>
<dbReference type="PANTHER" id="PTHR24159:SF5">
    <property type="entry name" value="ANK_REP_REGION DOMAIN-CONTAINING PROTEIN"/>
    <property type="match status" value="1"/>
</dbReference>
<gene>
    <name evidence="1" type="ORF">M9Y10_032229</name>
</gene>
<sequence length="613" mass="73186">MCTIFENTTIIKTYAQIQKNLINLRPSSSEDEINYIINQIPPAFLTNRRELMMICQIFAYYARNLNKTQKGNAFRLFDRIIKYIKAYLPNESTFFWYIFGGLLYYKFWFYEEGLISIEVIIQHTRQPNQSFIAEYFAPEIKEKYPEIYEKEIKPKYNLSYTEKELKEFKEKRKKHIEWLRNSNDFNDPLYKELETNKLRYSIKTDDIDTFQRILSNLNISLNSHIKESTLDNFFYTPHEVSLIEYACCYDAFKIFKFLIMNNADVSRGTIQQSICYSNYDMFHIIERQKTEYFDKDCLLCSISNWNYEVTEYALNNFDFSFLEKSDVDPEYDEVFLEIFETACFSFNFQLFELIIIPFFRKNPLFVKRQLYQLFDKALDDRSCFLPCEFLKYPGIDVNYSIENGQSLLIEAIRIDNLEMIDILLRHPDIDVNSDGGNGYHPLMFVCAIHREIKMLDMFCKHPKINVFLRSPRNHVTAFQISVTKGNTFAIDYFYENKLIDANNDSFNILFFHCCMRKELYALQVTLTYYMKMKENKTKDEILQDFKNVATELNGFNDEYIEMFQKVLNDIRIIKIVPPKLPLSESFRARKRCKTVSKSTQTKRVICKPVVQKK</sequence>
<evidence type="ECO:0000313" key="1">
    <source>
        <dbReference type="EMBL" id="KAK8839296.1"/>
    </source>
</evidence>
<dbReference type="EMBL" id="JAPFFF010000052">
    <property type="protein sequence ID" value="KAK8839296.1"/>
    <property type="molecule type" value="Genomic_DNA"/>
</dbReference>
<dbReference type="Gene3D" id="1.25.40.20">
    <property type="entry name" value="Ankyrin repeat-containing domain"/>
    <property type="match status" value="1"/>
</dbReference>